<proteinExistence type="predicted"/>
<reference evidence="1" key="1">
    <citation type="journal article" date="2014" name="Front. Microbiol.">
        <title>High frequency of phylogenetically diverse reductive dehalogenase-homologous genes in deep subseafloor sedimentary metagenomes.</title>
        <authorList>
            <person name="Kawai M."/>
            <person name="Futagami T."/>
            <person name="Toyoda A."/>
            <person name="Takaki Y."/>
            <person name="Nishi S."/>
            <person name="Hori S."/>
            <person name="Arai W."/>
            <person name="Tsubouchi T."/>
            <person name="Morono Y."/>
            <person name="Uchiyama I."/>
            <person name="Ito T."/>
            <person name="Fujiyama A."/>
            <person name="Inagaki F."/>
            <person name="Takami H."/>
        </authorList>
    </citation>
    <scope>NUCLEOTIDE SEQUENCE</scope>
    <source>
        <strain evidence="1">Expedition CK06-06</strain>
    </source>
</reference>
<evidence type="ECO:0000313" key="1">
    <source>
        <dbReference type="EMBL" id="GAI97418.1"/>
    </source>
</evidence>
<dbReference type="EMBL" id="BARW01015664">
    <property type="protein sequence ID" value="GAI97418.1"/>
    <property type="molecule type" value="Genomic_DNA"/>
</dbReference>
<accession>X1SWT0</accession>
<name>X1SWT0_9ZZZZ</name>
<gene>
    <name evidence="1" type="ORF">S12H4_27433</name>
</gene>
<comment type="caution">
    <text evidence="1">The sequence shown here is derived from an EMBL/GenBank/DDBJ whole genome shotgun (WGS) entry which is preliminary data.</text>
</comment>
<organism evidence="1">
    <name type="scientific">marine sediment metagenome</name>
    <dbReference type="NCBI Taxonomy" id="412755"/>
    <lineage>
        <taxon>unclassified sequences</taxon>
        <taxon>metagenomes</taxon>
        <taxon>ecological metagenomes</taxon>
    </lineage>
</organism>
<feature type="non-terminal residue" evidence="1">
    <location>
        <position position="1"/>
    </location>
</feature>
<protein>
    <submittedName>
        <fullName evidence="1">Uncharacterized protein</fullName>
    </submittedName>
</protein>
<sequence length="132" mass="14578">GLNSPFGDSTSMPSDYPAETLSYDVTESQAVFSIMEISPKDKSMLLRYILPYEREGTLVTVKIECPLNDSWIAEIDVNPDGEAPADPKFTLVSKPLYQIANPETDTLQGICSDLNCQSIVKSCELLRLVSEQ</sequence>
<dbReference type="AlphaFoldDB" id="X1SWT0"/>